<dbReference type="KEGG" id="fls:GLV81_04440"/>
<evidence type="ECO:0000313" key="2">
    <source>
        <dbReference type="EMBL" id="QGW27442.1"/>
    </source>
</evidence>
<organism evidence="2 3">
    <name type="scientific">Phnomibacter ginsenosidimutans</name>
    <dbReference type="NCBI Taxonomy" id="2676868"/>
    <lineage>
        <taxon>Bacteria</taxon>
        <taxon>Pseudomonadati</taxon>
        <taxon>Bacteroidota</taxon>
        <taxon>Chitinophagia</taxon>
        <taxon>Chitinophagales</taxon>
        <taxon>Chitinophagaceae</taxon>
        <taxon>Phnomibacter</taxon>
    </lineage>
</organism>
<sequence>MKDHSELRQQLEAKKKAEPDFAKNSSAILNWVYKNSPYYEPAHMRYPIFSIE</sequence>
<gene>
    <name evidence="2" type="ORF">GLV81_04440</name>
</gene>
<accession>A0A6I6GKL3</accession>
<evidence type="ECO:0000256" key="1">
    <source>
        <dbReference type="SAM" id="MobiDB-lite"/>
    </source>
</evidence>
<name>A0A6I6GKL3_9BACT</name>
<keyword evidence="3" id="KW-1185">Reference proteome</keyword>
<reference evidence="2 3" key="1">
    <citation type="submission" date="2019-11" db="EMBL/GenBank/DDBJ databases">
        <authorList>
            <person name="Im W.T."/>
        </authorList>
    </citation>
    <scope>NUCLEOTIDE SEQUENCE [LARGE SCALE GENOMIC DNA]</scope>
    <source>
        <strain evidence="2 3">SB-02</strain>
    </source>
</reference>
<evidence type="ECO:0000313" key="3">
    <source>
        <dbReference type="Proteomes" id="UP000426027"/>
    </source>
</evidence>
<protein>
    <submittedName>
        <fullName evidence="2">Uncharacterized protein</fullName>
    </submittedName>
</protein>
<feature type="region of interest" description="Disordered" evidence="1">
    <location>
        <begin position="1"/>
        <end position="20"/>
    </location>
</feature>
<dbReference type="RefSeq" id="WP_157477224.1">
    <property type="nucleotide sequence ID" value="NZ_CP046566.1"/>
</dbReference>
<dbReference type="AlphaFoldDB" id="A0A6I6GKL3"/>
<proteinExistence type="predicted"/>
<dbReference type="Proteomes" id="UP000426027">
    <property type="component" value="Chromosome"/>
</dbReference>
<dbReference type="EMBL" id="CP046566">
    <property type="protein sequence ID" value="QGW27442.1"/>
    <property type="molecule type" value="Genomic_DNA"/>
</dbReference>